<gene>
    <name evidence="2" type="ORF">ACFQGU_12940</name>
</gene>
<evidence type="ECO:0000313" key="2">
    <source>
        <dbReference type="EMBL" id="MFC6238787.1"/>
    </source>
</evidence>
<proteinExistence type="predicted"/>
<reference evidence="3" key="1">
    <citation type="journal article" date="2019" name="Int. J. Syst. Evol. Microbiol.">
        <title>The Global Catalogue of Microorganisms (GCM) 10K type strain sequencing project: providing services to taxonomists for standard genome sequencing and annotation.</title>
        <authorList>
            <consortium name="The Broad Institute Genomics Platform"/>
            <consortium name="The Broad Institute Genome Sequencing Center for Infectious Disease"/>
            <person name="Wu L."/>
            <person name="Ma J."/>
        </authorList>
    </citation>
    <scope>NUCLEOTIDE SEQUENCE [LARGE SCALE GENOMIC DNA]</scope>
    <source>
        <strain evidence="3">CGMCC 4.7317</strain>
    </source>
</reference>
<evidence type="ECO:0000313" key="3">
    <source>
        <dbReference type="Proteomes" id="UP001596138"/>
    </source>
</evidence>
<protein>
    <submittedName>
        <fullName evidence="2">Polyketide cyclase / dehydrase and lipid transport</fullName>
    </submittedName>
</protein>
<accession>A0ABW1T243</accession>
<sequence>MPAVDLVDETFVVADRAVLAAEVADPASWARWWPELALTVFMDRGLDGIRWSVSGEAWCGSLEIWLEPMGDGVLVHHYARLDPVDRATGGPLPLPADPRGRRRAARARARRARRWKQSVWELKDRLERDRRPGQARAS</sequence>
<organism evidence="2 3">
    <name type="scientific">Longivirga aurantiaca</name>
    <dbReference type="NCBI Taxonomy" id="1837743"/>
    <lineage>
        <taxon>Bacteria</taxon>
        <taxon>Bacillati</taxon>
        <taxon>Actinomycetota</taxon>
        <taxon>Actinomycetes</taxon>
        <taxon>Sporichthyales</taxon>
        <taxon>Sporichthyaceae</taxon>
        <taxon>Longivirga</taxon>
    </lineage>
</organism>
<dbReference type="EMBL" id="JBHSTI010000008">
    <property type="protein sequence ID" value="MFC6238787.1"/>
    <property type="molecule type" value="Genomic_DNA"/>
</dbReference>
<feature type="compositionally biased region" description="Basic residues" evidence="1">
    <location>
        <begin position="100"/>
        <end position="115"/>
    </location>
</feature>
<name>A0ABW1T243_9ACTN</name>
<dbReference type="RefSeq" id="WP_386767303.1">
    <property type="nucleotide sequence ID" value="NZ_JBHSTI010000008.1"/>
</dbReference>
<keyword evidence="3" id="KW-1185">Reference proteome</keyword>
<feature type="region of interest" description="Disordered" evidence="1">
    <location>
        <begin position="85"/>
        <end position="115"/>
    </location>
</feature>
<comment type="caution">
    <text evidence="2">The sequence shown here is derived from an EMBL/GenBank/DDBJ whole genome shotgun (WGS) entry which is preliminary data.</text>
</comment>
<evidence type="ECO:0000256" key="1">
    <source>
        <dbReference type="SAM" id="MobiDB-lite"/>
    </source>
</evidence>
<dbReference type="Proteomes" id="UP001596138">
    <property type="component" value="Unassembled WGS sequence"/>
</dbReference>